<protein>
    <submittedName>
        <fullName evidence="1">Uncharacterized protein</fullName>
    </submittedName>
</protein>
<dbReference type="AlphaFoldDB" id="F8NYS1"/>
<reference evidence="1" key="1">
    <citation type="submission" date="2011-04" db="EMBL/GenBank/DDBJ databases">
        <title>Evolution of plant cell wall degrading machinery underlies the functional diversity of forest fungi.</title>
        <authorList>
            <consortium name="US DOE Joint Genome Institute (JGI-PGF)"/>
            <person name="Eastwood D.C."/>
            <person name="Floudas D."/>
            <person name="Binder M."/>
            <person name="Majcherczyk A."/>
            <person name="Schneider P."/>
            <person name="Aerts A."/>
            <person name="Asiegbu F.O."/>
            <person name="Baker S.E."/>
            <person name="Barry K."/>
            <person name="Bendiksby M."/>
            <person name="Blumentritt M."/>
            <person name="Coutinho P.M."/>
            <person name="Cullen D."/>
            <person name="Cullen D."/>
            <person name="Gathman A."/>
            <person name="Goodell B."/>
            <person name="Henrissat B."/>
            <person name="Ihrmark K."/>
            <person name="Kauserud H."/>
            <person name="Kohler A."/>
            <person name="LaButti K."/>
            <person name="Lapidus A."/>
            <person name="Lavin J.L."/>
            <person name="Lee Y.-H."/>
            <person name="Lindquist E."/>
            <person name="Lilly W."/>
            <person name="Lucas S."/>
            <person name="Morin E."/>
            <person name="Murat C."/>
            <person name="Oguiza J.A."/>
            <person name="Park J."/>
            <person name="Pisabarro A.G."/>
            <person name="Riley R."/>
            <person name="Rosling A."/>
            <person name="Salamov A."/>
            <person name="Schmidt O."/>
            <person name="Schmutz J."/>
            <person name="Skrede I."/>
            <person name="Stenlid J."/>
            <person name="Wiebenga A."/>
            <person name="Xie X."/>
            <person name="Kues U."/>
            <person name="Hibbett D.S."/>
            <person name="Hoffmeister D."/>
            <person name="Hogberg N."/>
            <person name="Martin F."/>
            <person name="Grigoriev I.V."/>
            <person name="Watkinson S.C."/>
        </authorList>
    </citation>
    <scope>NUCLEOTIDE SEQUENCE</scope>
    <source>
        <strain evidence="1">S7.9</strain>
    </source>
</reference>
<gene>
    <name evidence="1" type="ORF">SERLADRAFT_470038</name>
</gene>
<dbReference type="KEGG" id="sla:SERLADRAFT_470038"/>
<organism>
    <name type="scientific">Serpula lacrymans var. lacrymans (strain S7.9)</name>
    <name type="common">Dry rot fungus</name>
    <dbReference type="NCBI Taxonomy" id="578457"/>
    <lineage>
        <taxon>Eukaryota</taxon>
        <taxon>Fungi</taxon>
        <taxon>Dikarya</taxon>
        <taxon>Basidiomycota</taxon>
        <taxon>Agaricomycotina</taxon>
        <taxon>Agaricomycetes</taxon>
        <taxon>Agaricomycetidae</taxon>
        <taxon>Boletales</taxon>
        <taxon>Coniophorineae</taxon>
        <taxon>Serpulaceae</taxon>
        <taxon>Serpula</taxon>
    </lineage>
</organism>
<dbReference type="HOGENOM" id="CLU_2623525_0_0_1"/>
<name>F8NYS1_SERL9</name>
<accession>F8NYS1</accession>
<dbReference type="Proteomes" id="UP000008064">
    <property type="component" value="Unassembled WGS sequence"/>
</dbReference>
<sequence length="78" mass="9080">MVHRFFWSSASRWVVPCAVMLISMLIYDDIGLLQCTDQLHGVTMWRSCVRYHANNSTAFQKQIRFGVQEDKIAPCHAY</sequence>
<dbReference type="RefSeq" id="XP_007319504.1">
    <property type="nucleotide sequence ID" value="XM_007319442.1"/>
</dbReference>
<dbReference type="GeneID" id="18819694"/>
<dbReference type="EMBL" id="GL945435">
    <property type="protein sequence ID" value="EGO23742.1"/>
    <property type="molecule type" value="Genomic_DNA"/>
</dbReference>
<proteinExistence type="predicted"/>
<evidence type="ECO:0000313" key="1">
    <source>
        <dbReference type="EMBL" id="EGO23742.1"/>
    </source>
</evidence>